<proteinExistence type="predicted"/>
<name>A0AAV2DBY0_9ROSI</name>
<reference evidence="1 2" key="1">
    <citation type="submission" date="2024-04" db="EMBL/GenBank/DDBJ databases">
        <authorList>
            <person name="Fracassetti M."/>
        </authorList>
    </citation>
    <scope>NUCLEOTIDE SEQUENCE [LARGE SCALE GENOMIC DNA]</scope>
</reference>
<protein>
    <submittedName>
        <fullName evidence="1">Uncharacterized protein</fullName>
    </submittedName>
</protein>
<dbReference type="Proteomes" id="UP001497516">
    <property type="component" value="Chromosome 2"/>
</dbReference>
<evidence type="ECO:0000313" key="2">
    <source>
        <dbReference type="Proteomes" id="UP001497516"/>
    </source>
</evidence>
<gene>
    <name evidence="1" type="ORF">LTRI10_LOCUS13452</name>
</gene>
<dbReference type="EMBL" id="OZ034815">
    <property type="protein sequence ID" value="CAL1371384.1"/>
    <property type="molecule type" value="Genomic_DNA"/>
</dbReference>
<evidence type="ECO:0000313" key="1">
    <source>
        <dbReference type="EMBL" id="CAL1371384.1"/>
    </source>
</evidence>
<dbReference type="AlphaFoldDB" id="A0AAV2DBY0"/>
<organism evidence="1 2">
    <name type="scientific">Linum trigynum</name>
    <dbReference type="NCBI Taxonomy" id="586398"/>
    <lineage>
        <taxon>Eukaryota</taxon>
        <taxon>Viridiplantae</taxon>
        <taxon>Streptophyta</taxon>
        <taxon>Embryophyta</taxon>
        <taxon>Tracheophyta</taxon>
        <taxon>Spermatophyta</taxon>
        <taxon>Magnoliopsida</taxon>
        <taxon>eudicotyledons</taxon>
        <taxon>Gunneridae</taxon>
        <taxon>Pentapetalae</taxon>
        <taxon>rosids</taxon>
        <taxon>fabids</taxon>
        <taxon>Malpighiales</taxon>
        <taxon>Linaceae</taxon>
        <taxon>Linum</taxon>
    </lineage>
</organism>
<keyword evidence="2" id="KW-1185">Reference proteome</keyword>
<accession>A0AAV2DBY0</accession>
<sequence length="106" mass="11420">MLSISTTTTSLLNLGNRRRCSNHGEEDFRCFLAIPALPSLLSSPIPLDKGEKVGKKYLSNHKKRGVGRNLSPPPIIRAMDATATYIAAAVTVQARAGCVQIGDNKE</sequence>